<dbReference type="InterPro" id="IPR036390">
    <property type="entry name" value="WH_DNA-bd_sf"/>
</dbReference>
<dbReference type="PROSITE" id="PS50995">
    <property type="entry name" value="HTH_MARR_2"/>
    <property type="match status" value="1"/>
</dbReference>
<feature type="domain" description="HTH marR-type" evidence="1">
    <location>
        <begin position="1"/>
        <end position="138"/>
    </location>
</feature>
<dbReference type="RefSeq" id="WP_123668166.1">
    <property type="nucleotide sequence ID" value="NZ_RJKE01000001.1"/>
</dbReference>
<dbReference type="Gene3D" id="1.10.10.10">
    <property type="entry name" value="Winged helix-like DNA-binding domain superfamily/Winged helix DNA-binding domain"/>
    <property type="match status" value="1"/>
</dbReference>
<proteinExistence type="predicted"/>
<name>A0A3N1D657_9ACTN</name>
<dbReference type="InterPro" id="IPR000835">
    <property type="entry name" value="HTH_MarR-typ"/>
</dbReference>
<keyword evidence="2" id="KW-0238">DNA-binding</keyword>
<dbReference type="OrthoDB" id="8966183at2"/>
<gene>
    <name evidence="2" type="ORF">EDD29_6687</name>
</gene>
<comment type="caution">
    <text evidence="2">The sequence shown here is derived from an EMBL/GenBank/DDBJ whole genome shotgun (WGS) entry which is preliminary data.</text>
</comment>
<dbReference type="EMBL" id="RJKE01000001">
    <property type="protein sequence ID" value="ROO89000.1"/>
    <property type="molecule type" value="Genomic_DNA"/>
</dbReference>
<sequence>MTGTTEPIGPAEALVRLSHMVQHVFADVSRAHGLTPQQTQLLCRLARGPVPMGTLAAALHLERSGLSGLVDRVERRGLLERVRDPRDRRIWHAALTPPGQEAADAAHQEIIARLDTFLLDLPPDARALLAPTVTTLLTAHTATTGIPWLVPTEPTAF</sequence>
<dbReference type="InterPro" id="IPR039422">
    <property type="entry name" value="MarR/SlyA-like"/>
</dbReference>
<evidence type="ECO:0000313" key="3">
    <source>
        <dbReference type="Proteomes" id="UP000272400"/>
    </source>
</evidence>
<dbReference type="Proteomes" id="UP000272400">
    <property type="component" value="Unassembled WGS sequence"/>
</dbReference>
<dbReference type="GO" id="GO:0003677">
    <property type="term" value="F:DNA binding"/>
    <property type="evidence" value="ECO:0007669"/>
    <property type="project" value="UniProtKB-KW"/>
</dbReference>
<dbReference type="Pfam" id="PF12802">
    <property type="entry name" value="MarR_2"/>
    <property type="match status" value="1"/>
</dbReference>
<keyword evidence="3" id="KW-1185">Reference proteome</keyword>
<dbReference type="SUPFAM" id="SSF46785">
    <property type="entry name" value="Winged helix' DNA-binding domain"/>
    <property type="match status" value="1"/>
</dbReference>
<dbReference type="GO" id="GO:0006950">
    <property type="term" value="P:response to stress"/>
    <property type="evidence" value="ECO:0007669"/>
    <property type="project" value="TreeGrafter"/>
</dbReference>
<dbReference type="SMART" id="SM00347">
    <property type="entry name" value="HTH_MARR"/>
    <property type="match status" value="1"/>
</dbReference>
<reference evidence="2 3" key="1">
    <citation type="submission" date="2018-11" db="EMBL/GenBank/DDBJ databases">
        <title>Sequencing the genomes of 1000 actinobacteria strains.</title>
        <authorList>
            <person name="Klenk H.-P."/>
        </authorList>
    </citation>
    <scope>NUCLEOTIDE SEQUENCE [LARGE SCALE GENOMIC DNA]</scope>
    <source>
        <strain evidence="2 3">DSM 44254</strain>
    </source>
</reference>
<evidence type="ECO:0000313" key="2">
    <source>
        <dbReference type="EMBL" id="ROO89000.1"/>
    </source>
</evidence>
<organism evidence="2 3">
    <name type="scientific">Actinocorallia herbida</name>
    <dbReference type="NCBI Taxonomy" id="58109"/>
    <lineage>
        <taxon>Bacteria</taxon>
        <taxon>Bacillati</taxon>
        <taxon>Actinomycetota</taxon>
        <taxon>Actinomycetes</taxon>
        <taxon>Streptosporangiales</taxon>
        <taxon>Thermomonosporaceae</taxon>
        <taxon>Actinocorallia</taxon>
    </lineage>
</organism>
<protein>
    <submittedName>
        <fullName evidence="2">DNA-binding MarR family transcriptional regulator</fullName>
    </submittedName>
</protein>
<dbReference type="AlphaFoldDB" id="A0A3N1D657"/>
<dbReference type="PANTHER" id="PTHR33164">
    <property type="entry name" value="TRANSCRIPTIONAL REGULATOR, MARR FAMILY"/>
    <property type="match status" value="1"/>
</dbReference>
<dbReference type="GO" id="GO:0003700">
    <property type="term" value="F:DNA-binding transcription factor activity"/>
    <property type="evidence" value="ECO:0007669"/>
    <property type="project" value="InterPro"/>
</dbReference>
<dbReference type="InterPro" id="IPR036388">
    <property type="entry name" value="WH-like_DNA-bd_sf"/>
</dbReference>
<dbReference type="PANTHER" id="PTHR33164:SF43">
    <property type="entry name" value="HTH-TYPE TRANSCRIPTIONAL REPRESSOR YETL"/>
    <property type="match status" value="1"/>
</dbReference>
<accession>A0A3N1D657</accession>
<evidence type="ECO:0000259" key="1">
    <source>
        <dbReference type="PROSITE" id="PS50995"/>
    </source>
</evidence>